<dbReference type="HAMAP" id="MF_01364_A">
    <property type="entry name" value="Ribosomal_uS14_2_A"/>
    <property type="match status" value="1"/>
</dbReference>
<evidence type="ECO:0000256" key="3">
    <source>
        <dbReference type="ARBA" id="ARBA00022723"/>
    </source>
</evidence>
<dbReference type="EMBL" id="JELW01000092">
    <property type="protein sequence ID" value="EXU95232.1"/>
    <property type="molecule type" value="Genomic_DNA"/>
</dbReference>
<dbReference type="NCBIfam" id="NF004424">
    <property type="entry name" value="PRK05766.1"/>
    <property type="match status" value="1"/>
</dbReference>
<evidence type="ECO:0000256" key="5">
    <source>
        <dbReference type="ARBA" id="ARBA00022833"/>
    </source>
</evidence>
<dbReference type="Proteomes" id="UP000030151">
    <property type="component" value="Unassembled WGS sequence"/>
</dbReference>
<dbReference type="InterPro" id="IPR043140">
    <property type="entry name" value="Ribosomal_uS14_sf"/>
</dbReference>
<name>A0A014MVM5_9HYPO</name>
<dbReference type="PANTHER" id="PTHR12010">
    <property type="entry name" value="40S RIBOSOMAL PROTEIN S29"/>
    <property type="match status" value="1"/>
</dbReference>
<comment type="caution">
    <text evidence="9">The sequence shown here is derived from an EMBL/GenBank/DDBJ whole genome shotgun (WGS) entry which is preliminary data.</text>
</comment>
<sequence length="106" mass="12258">MSHESVWYSRPREFGKGSRQCRVCAHQAGLIRKYGLNLCRQCFRERAAQIGFQKVIFCTETKLELSKGLARIDLWELVPINVLCSEHFHFPLTTCNMHLGLAECDE</sequence>
<evidence type="ECO:0000256" key="6">
    <source>
        <dbReference type="ARBA" id="ARBA00022884"/>
    </source>
</evidence>
<dbReference type="AlphaFoldDB" id="A0A014MVM5"/>
<dbReference type="GO" id="GO:0008270">
    <property type="term" value="F:zinc ion binding"/>
    <property type="evidence" value="ECO:0007669"/>
    <property type="project" value="InterPro"/>
</dbReference>
<keyword evidence="6" id="KW-0694">RNA-binding</keyword>
<comment type="cofactor">
    <cofactor evidence="1">
        <name>Zn(2+)</name>
        <dbReference type="ChEBI" id="CHEBI:29105"/>
    </cofactor>
</comment>
<evidence type="ECO:0000256" key="2">
    <source>
        <dbReference type="ARBA" id="ARBA00009083"/>
    </source>
</evidence>
<evidence type="ECO:0000256" key="7">
    <source>
        <dbReference type="ARBA" id="ARBA00022980"/>
    </source>
</evidence>
<evidence type="ECO:0000256" key="4">
    <source>
        <dbReference type="ARBA" id="ARBA00022730"/>
    </source>
</evidence>
<dbReference type="GO" id="GO:0019843">
    <property type="term" value="F:rRNA binding"/>
    <property type="evidence" value="ECO:0007669"/>
    <property type="project" value="UniProtKB-KW"/>
</dbReference>
<dbReference type="PANTHER" id="PTHR12010:SF2">
    <property type="entry name" value="40S RIBOSOMAL PROTEIN S29"/>
    <property type="match status" value="1"/>
</dbReference>
<keyword evidence="8" id="KW-0687">Ribonucleoprotein</keyword>
<gene>
    <name evidence="9" type="ORF">X797_011700</name>
</gene>
<protein>
    <submittedName>
        <fullName evidence="9">40S ribosomal protein S14p/S29e</fullName>
    </submittedName>
</protein>
<evidence type="ECO:0000313" key="9">
    <source>
        <dbReference type="EMBL" id="EXU95232.1"/>
    </source>
</evidence>
<dbReference type="InterPro" id="IPR018271">
    <property type="entry name" value="Ribosomal_uS14_CS"/>
</dbReference>
<evidence type="ECO:0000313" key="10">
    <source>
        <dbReference type="Proteomes" id="UP000030151"/>
    </source>
</evidence>
<dbReference type="HOGENOM" id="CLU_2223865_0_0_1"/>
<keyword evidence="5" id="KW-0862">Zinc</keyword>
<keyword evidence="4" id="KW-0699">rRNA-binding</keyword>
<keyword evidence="3" id="KW-0479">Metal-binding</keyword>
<proteinExistence type="inferred from homology"/>
<dbReference type="GO" id="GO:0003735">
    <property type="term" value="F:structural constituent of ribosome"/>
    <property type="evidence" value="ECO:0007669"/>
    <property type="project" value="InterPro"/>
</dbReference>
<reference evidence="9 10" key="1">
    <citation type="submission" date="2014-02" db="EMBL/GenBank/DDBJ databases">
        <title>The genome sequence of the entomopathogenic fungus Metarhizium robertsii ARSEF 2575.</title>
        <authorList>
            <person name="Giuliano Garisto Donzelli B."/>
            <person name="Roe B.A."/>
            <person name="Macmil S.L."/>
            <person name="Krasnoff S.B."/>
            <person name="Gibson D.M."/>
        </authorList>
    </citation>
    <scope>NUCLEOTIDE SEQUENCE [LARGE SCALE GENOMIC DNA]</scope>
    <source>
        <strain evidence="9 10">ARSEF 2575</strain>
    </source>
</reference>
<accession>A0A014MVM5</accession>
<dbReference type="InterPro" id="IPR023676">
    <property type="entry name" value="Ribosomal_uS14_arc"/>
</dbReference>
<dbReference type="GO" id="GO:0002181">
    <property type="term" value="P:cytoplasmic translation"/>
    <property type="evidence" value="ECO:0007669"/>
    <property type="project" value="TreeGrafter"/>
</dbReference>
<dbReference type="PROSITE" id="PS00527">
    <property type="entry name" value="RIBOSOMAL_S14"/>
    <property type="match status" value="1"/>
</dbReference>
<dbReference type="InterPro" id="IPR039744">
    <property type="entry name" value="RIbosomal_uS14_euk_arc"/>
</dbReference>
<dbReference type="Gene3D" id="4.10.830.10">
    <property type="entry name" value="30s Ribosomal Protein S14, Chain N"/>
    <property type="match status" value="1"/>
</dbReference>
<dbReference type="GO" id="GO:0022627">
    <property type="term" value="C:cytosolic small ribosomal subunit"/>
    <property type="evidence" value="ECO:0007669"/>
    <property type="project" value="TreeGrafter"/>
</dbReference>
<dbReference type="FunFam" id="4.10.830.10:FF:000002">
    <property type="entry name" value="40S ribosomal protein S29"/>
    <property type="match status" value="1"/>
</dbReference>
<keyword evidence="7 9" id="KW-0689">Ribosomal protein</keyword>
<evidence type="ECO:0000256" key="1">
    <source>
        <dbReference type="ARBA" id="ARBA00001947"/>
    </source>
</evidence>
<dbReference type="Pfam" id="PF00253">
    <property type="entry name" value="Ribosomal_S14"/>
    <property type="match status" value="1"/>
</dbReference>
<organism evidence="9 10">
    <name type="scientific">Metarhizium robertsii</name>
    <dbReference type="NCBI Taxonomy" id="568076"/>
    <lineage>
        <taxon>Eukaryota</taxon>
        <taxon>Fungi</taxon>
        <taxon>Dikarya</taxon>
        <taxon>Ascomycota</taxon>
        <taxon>Pezizomycotina</taxon>
        <taxon>Sordariomycetes</taxon>
        <taxon>Hypocreomycetidae</taxon>
        <taxon>Hypocreales</taxon>
        <taxon>Clavicipitaceae</taxon>
        <taxon>Metarhizium</taxon>
    </lineage>
</organism>
<dbReference type="InterPro" id="IPR001209">
    <property type="entry name" value="Ribosomal_uS14"/>
</dbReference>
<evidence type="ECO:0000256" key="8">
    <source>
        <dbReference type="ARBA" id="ARBA00023274"/>
    </source>
</evidence>
<comment type="similarity">
    <text evidence="2">Belongs to the universal ribosomal protein uS14 family.</text>
</comment>